<evidence type="ECO:0000313" key="3">
    <source>
        <dbReference type="Proteomes" id="UP000197768"/>
    </source>
</evidence>
<dbReference type="Pfam" id="PF10979">
    <property type="entry name" value="DUF2786"/>
    <property type="match status" value="1"/>
</dbReference>
<gene>
    <name evidence="2" type="ORF">BWK59_15195</name>
</gene>
<proteinExistence type="predicted"/>
<comment type="caution">
    <text evidence="2">The sequence shown here is derived from an EMBL/GenBank/DDBJ whole genome shotgun (WGS) entry which is preliminary data.</text>
</comment>
<reference evidence="2 3" key="1">
    <citation type="journal article" date="2017" name="Infect. Genet. Evol.">
        <title>Comparative genome analysis of fish pathogen Flavobacterium columnare reveals extensive sequence diversity within the species.</title>
        <authorList>
            <person name="Kayansamruaj P."/>
            <person name="Dong H.T."/>
            <person name="Hirono I."/>
            <person name="Kondo H."/>
            <person name="Senapin S."/>
            <person name="Rodkhum C."/>
        </authorList>
    </citation>
    <scope>NUCLEOTIDE SEQUENCE [LARGE SCALE GENOMIC DNA]</scope>
    <source>
        <strain evidence="2 3">1215</strain>
    </source>
</reference>
<dbReference type="AlphaFoldDB" id="A0A246GEM9"/>
<evidence type="ECO:0000313" key="2">
    <source>
        <dbReference type="EMBL" id="OWP82570.1"/>
    </source>
</evidence>
<name>A0A246GEM9_9FLAO</name>
<accession>A0A246GEM9</accession>
<evidence type="ECO:0000259" key="1">
    <source>
        <dbReference type="Pfam" id="PF10979"/>
    </source>
</evidence>
<dbReference type="InterPro" id="IPR024498">
    <property type="entry name" value="DUF2786"/>
</dbReference>
<protein>
    <recommendedName>
        <fullName evidence="1">DUF2786 domain-containing protein</fullName>
    </recommendedName>
</protein>
<feature type="domain" description="DUF2786" evidence="1">
    <location>
        <begin position="4"/>
        <end position="43"/>
    </location>
</feature>
<organism evidence="2 3">
    <name type="scientific">Flavobacterium davisii</name>
    <dbReference type="NCBI Taxonomy" id="2906077"/>
    <lineage>
        <taxon>Bacteria</taxon>
        <taxon>Pseudomonadati</taxon>
        <taxon>Bacteroidota</taxon>
        <taxon>Flavobacteriia</taxon>
        <taxon>Flavobacteriales</taxon>
        <taxon>Flavobacteriaceae</taxon>
        <taxon>Flavobacterium</taxon>
    </lineage>
</organism>
<dbReference type="EMBL" id="MTCZ01000369">
    <property type="protein sequence ID" value="OWP82570.1"/>
    <property type="molecule type" value="Genomic_DNA"/>
</dbReference>
<dbReference type="RefSeq" id="WP_088395198.1">
    <property type="nucleotide sequence ID" value="NZ_MTCZ01000369.1"/>
</dbReference>
<sequence length="271" mass="31377">MESKILTKIRKLLAKANCGASSESEVEACLKMAQKLMMQHNLDKSDVEIHIYDINKEVVYSDLWKYFKYKTANFEWNLLDTIAEGYNCRVFQGVSYDFDAIDWKSTKRTKLSIVGTFENRMIAKELYQSCVEIFLNLSKIRYNEYKILKKNTLTRQLNELGMTENITIQWLEKSKLMSSKKTFITSYLIGCTKGIQKYLEEQRKEMLAIDDNASKWGLIVLKNDELIEKAIPDIIGDFSKKEVKSVAHCKEGFLQGVEDGNRNPAVKELET</sequence>
<dbReference type="Proteomes" id="UP000197768">
    <property type="component" value="Unassembled WGS sequence"/>
</dbReference>